<gene>
    <name evidence="8" type="ORF">MFFC18_48910</name>
</gene>
<sequence length="7337" mass="745958">MHSPHLPSSFLPSIFERLEDRVLFDGVPDATFILPVVEDGQVQTAQFESIVLSDNAAPRELIFVDEGVEDGQQLLLSLLESNKSSSFEIRYIRSGEDGVQQITELLNQTEGRYDGIHILSHGEAGKVALGSSVLGNETVNGYLDELASWSNALTEDADILLYGCELAGNSDGQSLIRTVSLVTGADVAASVDVTGVAEDGSANWNLEFSSGRVETISLSAASWSGTLMVEATDGIATVQDAELGGSGTVTLSNNGNPEAVTVINTPSRVGQMLERVWQFNETGDVGRSSFVFDVSGVPGINATIASEFGLIVSDQADLADGPGTTTLVASGYDAANGLVYFHQVDLSDGDYFGLATEVVLDNFSVFPTASGPEDSAIDLGLVLAPSLTDGGPLRDIIATDTGFRSSTAGTDSTDFLIPAGTTGIKITGYSTRDIGTSTRDDQNDDYQFLYASIDLGTETSNGYIGHLIDQGPSRSDQFGWSGSPLGSSILTGGGTVTGDANDGIDPTFSIVDGVLTIVENHQLQTAYHVEFLTNATSSSEFIQTATAVLEDGDQSNASLAIPADADFVVINIADAATSSDSQVEYKGNSRIYLDLSTLQASGVVAAQRGETDDRVINYAFENYDVSSAAIGTILDAATTIGDTTEAASLLNDNQIYVDGSGNLIINRNNTFASSFNSLVTVEYYDRKDAGSSAEQLGESTAYGLWNSDPSNPASTLAFDIPENATLGIMNLTANGISTSNTNENMGAAFAVIDLVNGISSGSIYMVRAGNVVDLVGWDQTDFGTAFFDDPNSISNHASLPPFNDEFAGTAAFNLVNGGDTLELSVSSGDGTQTFRDYFAGAQIEWYGAAPFEISGFTNGGAFSQGTFNPVTGNWEMTIAEAQAGLSYIPPEHFSGTNPVEVNLRIGDEVEATAVTIQAVIDPIDFTGIADACGDEDTDIPISANITPNFVDQDGSETVTSMALSGIPVGHTISDGTNSFTATSSVQSVDITAWDQSLLVYRANPNESGTFTIDLDVDWQDVGGGVTDTDSISTTFDVIVKPVNDVPVAVDNNYTVLGNTTLNVPASTGLLVNDSDEDGDALTVNTTPVSGPSNGSVTINSDGTFSYTPATGFSGTDQFVYQISDGNGGFDTATAYIEVSEPVTGPLNAVDDAETTDEETLVNINVMANDNLPFTGAYNIQSTTPPSNGSILVNPDGTIDYTPDADFFGSDTFTYTLADASGRTSSATVTVTVLNVQDPPVANADSGSTNEDVTLPNIDILANDSDPDNDTLTVTTAVAANGTVVINADGTIDYTPNANFHGSDTVNYTINDGNGGTASSTVLINVVPVSDPPTSADETVSVDEDGAYVFAASDFAFADPDAGDALVTVRIDSLPADGQLLIAGNPVVAGQVISLTDINNGRLLFVPDPDDFGPAYATFDFSVSDGSLYQTSPNVMTVDVNPLQDPPVATDNSISVAEESTANPLALSPPTDIDGDTLTATVTGLPTQGTVFLADGITAVNSGDTLTVAQLTSLVYDAPDIFTTAAAGSFSYDITDGTDTDSGQVDFTITPVNDPPAVDLNGAGGGLDHADTFAEGGSPVSLTDAATVIDEDDTTIPTLKIDVDEATIVDAGEEFLTVGGVDFQLDATSDATTTINVGGISYDVSFVAATSRFDITRSDLSEMTTVEAEAILGDTTYRNDSALPTESDRIFGVCVNDGDVDSNLATSTISVIRDAESAQWTISGGATVVDGNSASYVVTLSDALRDGETASVDLALADVDTVAADHGTLDAAVTAAVAAYSGPGSFAWDGTTLTFTSDGTGVTSGLNISLPTNPDSIYEGDEDFAISLSNPASTTGETITLGSAASVTTTIVDDTPAPTVSIGDGSATEGGSVEFLVSLDVASFEDIVLDLAAASGSATAATDFETTNFEYFDGTAWQAAVSGTQITVPAGETSLQVRIDSVQDGDVEPDETFTLAATVVSGVVTSASDTGTGTIVNDDISLISIDDVSVDEDSGTMTFTISLDQTPTGAVSVDWATSSGTATSGVDFTSAAGTANFAAGQQTQTLTITIADDNLYEGPETFNVDLSNASGGTITDAQGVGTIFDDGAGPNGTDDDRPVISIDDVTATEDTDSHAVFTISLSNPSVEDVELTLSLVDVTAVATDDFGPGLEYFDGAAWQPVSGNVTIAAGATSLQVRTSIVDDPYIDGGETYSLVVARVSGTTFNSGDTGTGTILDDPTPDPSEVSITGTTSVTEGDLASYTVAINNVPLTDVTVTFVYTGTASGGSDYTGIGSVTIPAGSTMVNFDIPTIDDTLGEPLESFTVAIDNVTGGSLEALQISVSDFEVTTDIIDDDVPEIMVTDVIVSEGADHFAQFTVELSNPTYENIDFSISATGSTADGEKVDYGIIGTEELEVFDGTNWMPATAATIAAGETAILLRTPIIDDSLAEPVETFVVTATTLSGTTSNPSDSGIGTIQDDTTDPETILVSLTGPGTVVEGDTTTDYTISLTDPTPASINAAEDVTVTLTYSGTAADGTDFTGVSTVLIPAGSPSATFTLPTVDDSLYEAAESIVVTIDSVAGGGFEGIGIDTSADEVTTLIDDAADIPEVSINDVTAIEGTDDFAIYTIELSNLSYENVDISLSLADGSAVGSGVDFGSSGAGNLQVFDGVSWVDATTATIAAGDYFVQVRVPIADDLIDEPDEDYSLTVDVAAGTTTNIQVVGTGTIIDNDAAPDVTIDDATASEGDPLVFDVTLSNPSSQPIVLDFSASDTTANASSDYNATAFEYSIDGGTNWLPAVGGTEVTIPANSTAVQVRVATTEDLTLESTETMQLSIASVVSGLVGNTTDVATGTITDDDLAIVSIVANDAVAGEPSDNGQFTVTMSGPSDSPTVIAYSVSGAASNGADFATLAGRVTIPAGQVSALIDVSVLDDAVVEGVEDVVVTLTSISSGDSQISIDAANSSDSATISDDDVASWSLVGAPTVNEGAAATYNLNLDGTLQAGETASVEFSIADNTSSASDHDSFSTAVATAVSAYTGAGSLAWDGTTLTFTSDGTGAMAELSIDLLAVNDSVVEGVEDYSISIANESSSTGAAIVIDASDQLVTTEIQDTIDAVGTSLDKATWSISGAASVDESQTTNYTISIDATLQSGETALVEMSLTHLDTIAADITEFDSAVASAVTAYNASGQPGSVAWDGTTLTFTSDGTGPMGDLIVQIDANADGFLEGAEDYSIQLSNASSTTDACVATDPADTVTTTINPDATSAEWSIGVDNSGDEGGMVSYTIALTESFGAGDTAAVELTVADGDTNPTDYANFVDAVNDAVLAYTGPGSLAFDGTTLTFTAIADGDSMAALNIELDLVDDALVEGSENFVVGLDNATGSTGVNVSVSATDDSVTTTINDTMGVGGALDAATWSITGPASGDEGSTVSYTVSLAGEFGEGESASVVIDLNDLTTDSGDYASIVAAVAAAAAANPDVTFDSALSTLTYAAPSDGATMTELVIDLGLATDTISEGPEDFEIVLRGESSSTGAAVAIDSSANSVTTTINDLTDPVEWAITGAMSADEGGAAQYTITLDGALGANETATVEIGFADLTSSANDRSHIDAAIAAATASDPSLSYNASTGVLTFTAPNNGAAMAPLVIDLAIVNDAFIEGPEQYSIGLSNAGSTTGTVSSVSATQNGVTTEINDTVDFGLGPDEGEWSIAGDASVAEGNVAQYTVSLSGTYGADEVAHVDLTPADVGTTSGDYASFVAAVDAAVASYSGAGSVSFDGTTLSFTAASDGDVMTDLVIDLGAVDDLLVEGNEDYTVSISNAGSTTGGSVVLGGTVAVTTTITDNDTATWSLIGDATVGESGSAQYTLALAGTLQLGETATIDLGLADVDTTSADYANFVAAVNAAVSGRSDLAFDGTTLTYTGDGSPMVDLMVEVGAIDDVLVEGAEDFTVSISSPNSTTGGDIAVGGSVSVTTTVLDNDAATWSIVGDAAVGEGAAAEYTVALSGTLQSGETATIELALANVDTSSSDYVDFVSAVDAAVASRSDLAFDGTTLTYRGDGSPMVDLMVEVGAIDDVLIEGDEDFTVSIFNPTSTTGSDIAVGGSVSVTTTILDNDTATWSLIGDATVGEGGSAQYTLALAGTLQSDETATIDLGLADVDTTSADYANFVAAVNAAVSGRSDLAFDGTTLTYTGDGSPMLDLVVEVGAIDDVLIEGDEDFTVSIFNPNSTTGSDIAVGGSVSVTTTILDNDTATWSLIGDATVGEGSVAQYTLALAGTLQFGETATIDLAMSDVDTTSADYANFVAAVNAAVSGRSDLAFDGTTLTYTGDGSPMVDLVVEVGAIDDVLIEGDEDFTVSIFNPTSTTGSDIAVGGSVSVTTTITDNDTATWSLIGDATVGEGASAQYTLALAGTLQSGETATIDLAMSDVDTTSADYANFVAAVNAAVSGRSDLAFDGTTLTYTGDGSPMVDLVISLDAIDDVLVEGAEDYEVSINNAGSTTGGSLTITGPNTVTTTIIDNDAVEWSIVGDASVDEGGTSRYTVQLDGILQAGDNAIVQLDLADLETDSADYANFVTAVQTAIGSRTDLSFDAATGQLTATGTGSPTADLVIDLAAMDDAFIEGPERYQILLSNPTSTTGAAFGIDLSESLVTTTINDTVADGGILEEAVWTLGVDQTVPEGTSGAYSLSLSGVLQAGEMVSVDLGLADIDTVGSDYASFDAAMNNAVAAYAGPGSVAWDGVTFTFTSDGTGAMAPLSISLGTVNDAFAEGPEDFVIALSNASSPTGVATSIDVTQDDAVTTIDDTVGAGADDVTFAIVGDTAVNEGGTAVYTVNTTGGIGAGEIATVELQIADVDTTSADYASFNAAVAAAVASYNSSGNPGSVSWDGTTLSFTATSDGDVLSGLQIELDATDDAFLEGPEVFDLRLANPGSPSGVTAGIDAIENIVVTTINDTDGDGGPAEPGGEWSLTGGGIVDEGDSASFVIALSGNLQAGESTSVELALADIETDGGDYAVLSTAIADAVTAYNAIPSNSGMLAWDGTSLTFTSDGTGPMNDLPFTLDTVDDPIVEGNERFNILLSNPMSTTGLSPTVSGTENLATTTIVDNDTVTWDITGDASVGEGSAARYTFTLTGTMQAGETAAVELNLADVDTDSSDYADFIAAVNTAVSARSDLSFDGTMLTYTSDGSPMADLLVELDSIDDATIEGSEDYRVSISNPVSTTGSDVALGGSTAVTTTIADNDTATWSISGDSVVSEGATAQYQVALAGEVQAGETATIDLSLANVDTSSADYANFVTAISAAVAGRSDLAFDGTTLTFTSSGLPMPALVFDVAATDDTAVEGSEDFVVSISNPGSTTGSDIAVGGSVSVFTTITDNDTATWSIVGDSTVDESGTARYTVALAGTLQAAETAMVDLQLTDVDTTSADYANFVAAVNAAVSSRSDLAFDGTTLVYTGNGNPMVDLIIELAATDDSLVEGAEDYRVSIANPGSGTGSDIAVSSDVVTTTITDNDSATWSIVGDAVVAEGAIASYTISLQETLQTGEVATIVLSLADIDTDSTDYVNFVAAVNSAVAGRPELTFDGTTLTFTSDGNPLADLVVNFSAINDVVVEGPEDFTVSISNPGSTTGSGVNVGASTIVTTTITDDDVVAWSIVGDAMVAEGATAQYTVSLGGNLQSGETSTIELGLSDAATNSSDYASFVTAVNNAIAGRSELSFDGVTLTFTSDGTPMADVIIELDTNDDVLVEGDESYAVSISNPGSTTGSEAALGGSTSVTTLIEDNDAATWSLSGDTIVAEGANAQYSLELEGTMQAGETATIELQLTDVDTASTDYASFIAAVNTAVANYAGAGTVGFDGTTLTFTASADEDSMAALTIELSAVDDVLAEGPEDFVVQISNPSSTTGVDSELGSAVTVTTEITDNDAAAWSIIGDSTVDEGGTSQYTISLQGTLQAGENSSVQIVLADIETSSADYENFIAAVQAAVATRADLVFDSATGTLTATGTGSAMADLIFDLDATDDMFLEGPERYQVMLSNATSTTGSTTGIDANANIVTTTINDTVGDGGALEEAIWTFGVDQTVPEGVDGMYTLQLSGSLQAGEVAYVEMAVSDISSASVDYGQFVTAMNNAVASYSGPGTVSWAGSTFTFTGDGTGPMAPLSIALPTNNDVIAEGAEDFRIALTNAGSLSGMAVSIAPQSDDAVTTIDDTIGAGTDDVTFAIVGDNSVDEGGTANYSITTTGGLGAGQQASVELLLGDVDTNRADYADFDATVSDAVASYNAGGNPGSVSWDGTTLTFTADSDGDTLMGLMIDLAADDDDWLEGPETFDLTLANPSSATGVVVGIASGQASVFTTINDTVGDGGAPEPGALWSLTGDASVAESGTATYSVGLTGNLQAGESTSVQLTAANIETAFNDFQTFADAVADAVSDYNADATNHGSLLWDGTTLTFSSDGSGPMGDLEFMLDTTGDILAEGPERLNVMLANPISTTGLSPTISSTENIVTTTIVDDDPVAWSIAGPSMTSEGNDATFTVALSGVFQQGETASVNLALTHVETDDSDFADTLAAIAAAAASNPNVTFDPATGVLEFTAPNDGASMADLVINLPISSDGVSEGPEDFEIGLSNPTSNTGLSPTIDSAQSAVTTTINGSPVLQPDVDFTSINTPYVGNVLSNDSDPDGDALTVTHVDGQPIGNPIATGNGTVLMNPDGGFTFVPTPGFFGVESFTYTVVDAAGNTKTTSVELTVNNADLGIAKAASDAVANGENWDITFTLVMENLGNVSLNGIGLMDDVAAKFGDALVAVSLPTLQNFSGNGAVPSLNSNWTSDTSANLLANGVLAPGDSFEVSFTVTIDPDAGGVSQAISNQAQGQGQGINPDGTPMLDSNGQPAIASDLSDDGSDPAGENGSDNGDGVFGNDATNILIADLGIAKSIVGEAELLFSGNYVVTYQVVVENTGTVSLGSLSLLENLQAQFGAAFVESSNLGLVVPASDPASSITISSTFDGRTDFELLEVTSANLLAPGDSFTLQFTVEVDPLAIAGTVGNQVSGSAAAVDANGNPLLDSNGNAITGSDLSDSGSDPGTSNPDDPGDTGSTSDATQFNPATLPLGEISGNVFYDFNNNGVRESTEDGIAGVEIILTGTDVYGNTVNISQLTDVDGHYSFTGLNAGIYRLTEVQPDDFDDGIDSGDASWTIGDDEFSNIALNWGQSFTASTFAERFPGTSGFPPSFGKLAPIYVSNVGELVEGYVATSSPIYAGIPIGTNANPLWLVSGRPVQGGYSVDFAAGEGGCPVIVEPCVDASPALPPLPEILMQEFVEENCHADGDEAVVEEETVVCEEEVCPPEAAADCPPAPNFLRGSFLKRMANWLRR</sequence>
<feature type="compositionally biased region" description="Polar residues" evidence="6">
    <location>
        <begin position="7059"/>
        <end position="7070"/>
    </location>
</feature>
<keyword evidence="5" id="KW-0106">Calcium</keyword>
<reference evidence="8 9" key="1">
    <citation type="submission" date="2019-08" db="EMBL/GenBank/DDBJ databases">
        <title>Deep-cultivation of Planctomycetes and their phenomic and genomic characterization uncovers novel biology.</title>
        <authorList>
            <person name="Wiegand S."/>
            <person name="Jogler M."/>
            <person name="Boedeker C."/>
            <person name="Pinto D."/>
            <person name="Vollmers J."/>
            <person name="Rivas-Marin E."/>
            <person name="Kohn T."/>
            <person name="Peeters S.H."/>
            <person name="Heuer A."/>
            <person name="Rast P."/>
            <person name="Oberbeckmann S."/>
            <person name="Bunk B."/>
            <person name="Jeske O."/>
            <person name="Meyerdierks A."/>
            <person name="Storesund J.E."/>
            <person name="Kallscheuer N."/>
            <person name="Luecker S."/>
            <person name="Lage O.M."/>
            <person name="Pohl T."/>
            <person name="Merkel B.J."/>
            <person name="Hornburger P."/>
            <person name="Mueller R.-W."/>
            <person name="Bruemmer F."/>
            <person name="Labrenz M."/>
            <person name="Spormann A.M."/>
            <person name="Op den Camp H."/>
            <person name="Overmann J."/>
            <person name="Amann R."/>
            <person name="Jetten M.S.M."/>
            <person name="Mascher T."/>
            <person name="Medema M.H."/>
            <person name="Devos D.P."/>
            <person name="Kaster A.-K."/>
            <person name="Ovreas L."/>
            <person name="Rohde M."/>
            <person name="Galperin M.Y."/>
            <person name="Jogler C."/>
        </authorList>
    </citation>
    <scope>NUCLEOTIDE SEQUENCE [LARGE SCALE GENOMIC DNA]</scope>
    <source>
        <strain evidence="8 9">FC18</strain>
    </source>
</reference>
<dbReference type="InterPro" id="IPR025592">
    <property type="entry name" value="DUF4347"/>
</dbReference>
<dbReference type="InterPro" id="IPR033764">
    <property type="entry name" value="Sdr_B"/>
</dbReference>
<organism evidence="8 9">
    <name type="scientific">Mariniblastus fucicola</name>
    <dbReference type="NCBI Taxonomy" id="980251"/>
    <lineage>
        <taxon>Bacteria</taxon>
        <taxon>Pseudomonadati</taxon>
        <taxon>Planctomycetota</taxon>
        <taxon>Planctomycetia</taxon>
        <taxon>Pirellulales</taxon>
        <taxon>Pirellulaceae</taxon>
        <taxon>Mariniblastus</taxon>
    </lineage>
</organism>
<dbReference type="Pfam" id="PF17803">
    <property type="entry name" value="Cadherin_4"/>
    <property type="match status" value="1"/>
</dbReference>
<dbReference type="Proteomes" id="UP000322214">
    <property type="component" value="Chromosome"/>
</dbReference>
<dbReference type="PANTHER" id="PTHR46682:SF1">
    <property type="entry name" value="ADHESION G-PROTEIN COUPLED RECEPTOR V1"/>
    <property type="match status" value="1"/>
</dbReference>
<feature type="domain" description="Calx-beta" evidence="7">
    <location>
        <begin position="2702"/>
        <end position="2815"/>
    </location>
</feature>
<feature type="domain" description="Calx-beta" evidence="7">
    <location>
        <begin position="2829"/>
        <end position="2926"/>
    </location>
</feature>
<feature type="region of interest" description="Disordered" evidence="6">
    <location>
        <begin position="7031"/>
        <end position="7071"/>
    </location>
</feature>
<dbReference type="PANTHER" id="PTHR46682">
    <property type="entry name" value="ADHESION G-PROTEIN COUPLED RECEPTOR V1"/>
    <property type="match status" value="1"/>
</dbReference>
<dbReference type="InterPro" id="IPR040853">
    <property type="entry name" value="RapA2_cadherin-like"/>
</dbReference>
<dbReference type="SUPFAM" id="SSF141072">
    <property type="entry name" value="CalX-like"/>
    <property type="match status" value="21"/>
</dbReference>
<dbReference type="InterPro" id="IPR038081">
    <property type="entry name" value="CalX-like_sf"/>
</dbReference>
<dbReference type="Gene3D" id="2.60.40.2810">
    <property type="match status" value="2"/>
</dbReference>
<dbReference type="OrthoDB" id="292060at2"/>
<evidence type="ECO:0000256" key="2">
    <source>
        <dbReference type="ARBA" id="ARBA00022525"/>
    </source>
</evidence>
<feature type="domain" description="Calx-beta" evidence="7">
    <location>
        <begin position="1970"/>
        <end position="2066"/>
    </location>
</feature>
<dbReference type="Pfam" id="PF14252">
    <property type="entry name" value="DUF4347"/>
    <property type="match status" value="1"/>
</dbReference>
<dbReference type="SUPFAM" id="SSF117074">
    <property type="entry name" value="Hypothetical protein PA1324"/>
    <property type="match status" value="1"/>
</dbReference>
<dbReference type="RefSeq" id="WP_148619076.1">
    <property type="nucleotide sequence ID" value="NZ_CP042912.1"/>
</dbReference>
<dbReference type="Gene3D" id="2.60.40.10">
    <property type="entry name" value="Immunoglobulins"/>
    <property type="match status" value="1"/>
</dbReference>
<evidence type="ECO:0000256" key="4">
    <source>
        <dbReference type="ARBA" id="ARBA00022737"/>
    </source>
</evidence>
<dbReference type="InterPro" id="IPR013783">
    <property type="entry name" value="Ig-like_fold"/>
</dbReference>
<dbReference type="GO" id="GO:0004930">
    <property type="term" value="F:G protein-coupled receptor activity"/>
    <property type="evidence" value="ECO:0007669"/>
    <property type="project" value="InterPro"/>
</dbReference>
<accession>A0A5B9PEY4</accession>
<dbReference type="Pfam" id="PF03160">
    <property type="entry name" value="Calx-beta"/>
    <property type="match status" value="19"/>
</dbReference>
<evidence type="ECO:0000256" key="1">
    <source>
        <dbReference type="ARBA" id="ARBA00004613"/>
    </source>
</evidence>
<dbReference type="Pfam" id="PF17963">
    <property type="entry name" value="Big_9"/>
    <property type="match status" value="4"/>
</dbReference>
<keyword evidence="9" id="KW-1185">Reference proteome</keyword>
<dbReference type="KEGG" id="mff:MFFC18_48910"/>
<proteinExistence type="predicted"/>
<keyword evidence="2" id="KW-0964">Secreted</keyword>
<evidence type="ECO:0000256" key="3">
    <source>
        <dbReference type="ARBA" id="ARBA00022729"/>
    </source>
</evidence>
<dbReference type="InterPro" id="IPR026919">
    <property type="entry name" value="ADGRV1"/>
</dbReference>
<evidence type="ECO:0000313" key="8">
    <source>
        <dbReference type="EMBL" id="QEG24968.1"/>
    </source>
</evidence>
<feature type="domain" description="Calx-beta" evidence="7">
    <location>
        <begin position="2454"/>
        <end position="2556"/>
    </location>
</feature>
<dbReference type="Gene3D" id="2.60.40.2030">
    <property type="match status" value="15"/>
</dbReference>
<keyword evidence="4" id="KW-0677">Repeat</keyword>
<feature type="compositionally biased region" description="Low complexity" evidence="6">
    <location>
        <begin position="7038"/>
        <end position="7051"/>
    </location>
</feature>
<protein>
    <submittedName>
        <fullName evidence="8">Calx-beta domain protein</fullName>
    </submittedName>
</protein>
<evidence type="ECO:0000259" key="7">
    <source>
        <dbReference type="SMART" id="SM00237"/>
    </source>
</evidence>
<dbReference type="Pfam" id="PF17210">
    <property type="entry name" value="SdrD_B"/>
    <property type="match status" value="1"/>
</dbReference>
<comment type="subcellular location">
    <subcellularLocation>
        <location evidence="1">Secreted</location>
    </subcellularLocation>
</comment>
<dbReference type="InterPro" id="IPR003644">
    <property type="entry name" value="Calx_beta"/>
</dbReference>
<evidence type="ECO:0000313" key="9">
    <source>
        <dbReference type="Proteomes" id="UP000322214"/>
    </source>
</evidence>
<feature type="domain" description="Calx-beta" evidence="7">
    <location>
        <begin position="2209"/>
        <end position="2306"/>
    </location>
</feature>
<dbReference type="GO" id="GO:0005576">
    <property type="term" value="C:extracellular region"/>
    <property type="evidence" value="ECO:0007669"/>
    <property type="project" value="UniProtKB-SubCell"/>
</dbReference>
<keyword evidence="3" id="KW-0732">Signal</keyword>
<feature type="region of interest" description="Disordered" evidence="6">
    <location>
        <begin position="6834"/>
        <end position="6880"/>
    </location>
</feature>
<dbReference type="SMART" id="SM00237">
    <property type="entry name" value="Calx_beta"/>
    <property type="match status" value="5"/>
</dbReference>
<evidence type="ECO:0000256" key="5">
    <source>
        <dbReference type="ARBA" id="ARBA00022837"/>
    </source>
</evidence>
<evidence type="ECO:0000256" key="6">
    <source>
        <dbReference type="SAM" id="MobiDB-lite"/>
    </source>
</evidence>
<dbReference type="GO" id="GO:0016020">
    <property type="term" value="C:membrane"/>
    <property type="evidence" value="ECO:0007669"/>
    <property type="project" value="InterPro"/>
</dbReference>
<dbReference type="Gene3D" id="2.60.40.3440">
    <property type="match status" value="2"/>
</dbReference>
<name>A0A5B9PEY4_9BACT</name>
<dbReference type="EMBL" id="CP042912">
    <property type="protein sequence ID" value="QEG24968.1"/>
    <property type="molecule type" value="Genomic_DNA"/>
</dbReference>
<dbReference type="STRING" id="980251.GCA_001642875_04975"/>
<dbReference type="NCBIfam" id="NF012211">
    <property type="entry name" value="tand_rpt_95"/>
    <property type="match status" value="4"/>
</dbReference>